<feature type="non-terminal residue" evidence="2">
    <location>
        <position position="1"/>
    </location>
</feature>
<comment type="caution">
    <text evidence="2">The sequence shown here is derived from an EMBL/GenBank/DDBJ whole genome shotgun (WGS) entry which is preliminary data.</text>
</comment>
<feature type="transmembrane region" description="Helical" evidence="1">
    <location>
        <begin position="288"/>
        <end position="313"/>
    </location>
</feature>
<feature type="transmembrane region" description="Helical" evidence="1">
    <location>
        <begin position="98"/>
        <end position="117"/>
    </location>
</feature>
<feature type="transmembrane region" description="Helical" evidence="1">
    <location>
        <begin position="177"/>
        <end position="196"/>
    </location>
</feature>
<feature type="transmembrane region" description="Helical" evidence="1">
    <location>
        <begin position="19"/>
        <end position="40"/>
    </location>
</feature>
<feature type="transmembrane region" description="Helical" evidence="1">
    <location>
        <begin position="138"/>
        <end position="165"/>
    </location>
</feature>
<evidence type="ECO:0000256" key="1">
    <source>
        <dbReference type="SAM" id="Phobius"/>
    </source>
</evidence>
<keyword evidence="3" id="KW-1185">Reference proteome</keyword>
<evidence type="ECO:0000313" key="2">
    <source>
        <dbReference type="EMBL" id="ETX04256.1"/>
    </source>
</evidence>
<dbReference type="HOGENOM" id="CLU_603451_0_0_7"/>
<keyword evidence="1" id="KW-0812">Transmembrane</keyword>
<evidence type="ECO:0008006" key="4">
    <source>
        <dbReference type="Google" id="ProtNLM"/>
    </source>
</evidence>
<feature type="transmembrane region" description="Helical" evidence="1">
    <location>
        <begin position="391"/>
        <end position="414"/>
    </location>
</feature>
<name>W4M2S6_9BACT</name>
<dbReference type="Proteomes" id="UP000019140">
    <property type="component" value="Unassembled WGS sequence"/>
</dbReference>
<feature type="transmembrane region" description="Helical" evidence="1">
    <location>
        <begin position="52"/>
        <end position="78"/>
    </location>
</feature>
<proteinExistence type="predicted"/>
<evidence type="ECO:0000313" key="3">
    <source>
        <dbReference type="Proteomes" id="UP000019140"/>
    </source>
</evidence>
<feature type="transmembrane region" description="Helical" evidence="1">
    <location>
        <begin position="426"/>
        <end position="448"/>
    </location>
</feature>
<feature type="transmembrane region" description="Helical" evidence="1">
    <location>
        <begin position="325"/>
        <end position="347"/>
    </location>
</feature>
<dbReference type="AlphaFoldDB" id="W4M2S6"/>
<sequence length="453" mass="48687">TAFAHASERGMVMLLPTQYYLVGGTLAVALSFAILGLVPARPIRRVFAWRSGAWAIPTVVPLSLSWGSFLILALLIYAGFEGSRDPLANLLALTVWTVWWVGLTLLQGVYGDLWAAINPWNGPYGLVMRLVSRTRLSLAASGVLRLPTSVGYGLAIIGFAAFAWFELISLAPDDPDVLATAVTIYWVYAFIGMIVFGKEDWLARAECFSVFFRFVSRVAMVQPGKGGLICSVPGAGVLSHPALPVSGALFLLLTLASVSFDGLNKTFWWLGLNGINPLEFPGRSAVTWINSVGLAATFILLSAAYALAIWAGWRLAGRKGALAEHFGSFVLSIIPISLASHFAHYLAVLLINGQYALVAASDPFSQAFDLLGYADYHVTGSWLTNHHTVALIWKLQAGAIVLGHILAVVLAHALALKCYGRTRGAVISQVPLMVVMVAYTLFGLWLLATPIAG</sequence>
<protein>
    <recommendedName>
        <fullName evidence="4">Fenitrothion hydrolase</fullName>
    </recommendedName>
</protein>
<gene>
    <name evidence="2" type="ORF">ETSY2_29830</name>
</gene>
<keyword evidence="1" id="KW-1133">Transmembrane helix</keyword>
<reference evidence="2 3" key="1">
    <citation type="journal article" date="2014" name="Nature">
        <title>An environmental bacterial taxon with a large and distinct metabolic repertoire.</title>
        <authorList>
            <person name="Wilson M.C."/>
            <person name="Mori T."/>
            <person name="Ruckert C."/>
            <person name="Uria A.R."/>
            <person name="Helf M.J."/>
            <person name="Takada K."/>
            <person name="Gernert C."/>
            <person name="Steffens U.A."/>
            <person name="Heycke N."/>
            <person name="Schmitt S."/>
            <person name="Rinke C."/>
            <person name="Helfrich E.J."/>
            <person name="Brachmann A.O."/>
            <person name="Gurgui C."/>
            <person name="Wakimoto T."/>
            <person name="Kracht M."/>
            <person name="Crusemann M."/>
            <person name="Hentschel U."/>
            <person name="Abe I."/>
            <person name="Matsunaga S."/>
            <person name="Kalinowski J."/>
            <person name="Takeyama H."/>
            <person name="Piel J."/>
        </authorList>
    </citation>
    <scope>NUCLEOTIDE SEQUENCE [LARGE SCALE GENOMIC DNA]</scope>
    <source>
        <strain evidence="3">TSY2</strain>
    </source>
</reference>
<organism evidence="2 3">
    <name type="scientific">Candidatus Entotheonella gemina</name>
    <dbReference type="NCBI Taxonomy" id="1429439"/>
    <lineage>
        <taxon>Bacteria</taxon>
        <taxon>Pseudomonadati</taxon>
        <taxon>Nitrospinota/Tectimicrobiota group</taxon>
        <taxon>Candidatus Tectimicrobiota</taxon>
        <taxon>Candidatus Entotheonellia</taxon>
        <taxon>Candidatus Entotheonellales</taxon>
        <taxon>Candidatus Entotheonellaceae</taxon>
        <taxon>Candidatus Entotheonella</taxon>
    </lineage>
</organism>
<keyword evidence="1" id="KW-0472">Membrane</keyword>
<dbReference type="PATRIC" id="fig|1429439.4.peg.5062"/>
<dbReference type="EMBL" id="AZHX01001262">
    <property type="protein sequence ID" value="ETX04256.1"/>
    <property type="molecule type" value="Genomic_DNA"/>
</dbReference>
<accession>W4M2S6</accession>